<dbReference type="RefSeq" id="WP_313831796.1">
    <property type="nucleotide sequence ID" value="NZ_JAQOUE010000001.1"/>
</dbReference>
<evidence type="ECO:0000259" key="2">
    <source>
        <dbReference type="Pfam" id="PF00675"/>
    </source>
</evidence>
<dbReference type="EMBL" id="JAQOUE010000001">
    <property type="protein sequence ID" value="MDT7041443.1"/>
    <property type="molecule type" value="Genomic_DNA"/>
</dbReference>
<dbReference type="InterPro" id="IPR011249">
    <property type="entry name" value="Metalloenz_LuxS/M16"/>
</dbReference>
<feature type="signal peptide" evidence="1">
    <location>
        <begin position="1"/>
        <end position="25"/>
    </location>
</feature>
<sequence>MKKRQSHILGLVLVTVALLAAPAWAQVERVEQLNYPPLPEIKIPTPTRVVLDNGLVVLLLEDHELPIVSLSARIRTGARLEPKEKIGLAGLTGTVMRSGGTKTRPGDELDDYLEGKAASIETAINTTAGTASMNCLIEDFEEVLQVFVDVLRNPSFAEDKLAIAKNQLMAGIARQNDNPDGIVRREFAKLIYGKDSPYATQETYATVGGITREDLLNWHQQYYHPNRMILGLVGDFKTSEALNLVKQVFGQWPKGPEFTAPEVPYQTTIEPGVYYVEKNDMTQAKIIMGHMGLIRMHPDYHSVVITNQILSGSFGARLFSNIRSKKGLAYDVHGGVGFGWDYPASANFSMSTKTETTQAGIEALIKEAHKIRKTEPPTEEEVRNAKASLLNSFVFSVDSPSKVMGKLLTYEYYDYPADWMTRFRNGIERVTTEQVRRATQQHIKPEQFVILVVGPRQGTAPALASYDKVQELDISIPES</sequence>
<evidence type="ECO:0000256" key="1">
    <source>
        <dbReference type="SAM" id="SignalP"/>
    </source>
</evidence>
<organism evidence="4 5">
    <name type="scientific">Candidatus Nitronereus thalassa</name>
    <dbReference type="NCBI Taxonomy" id="3020898"/>
    <lineage>
        <taxon>Bacteria</taxon>
        <taxon>Pseudomonadati</taxon>
        <taxon>Nitrospirota</taxon>
        <taxon>Nitrospiria</taxon>
        <taxon>Nitrospirales</taxon>
        <taxon>Nitrospiraceae</taxon>
        <taxon>Candidatus Nitronereus</taxon>
    </lineage>
</organism>
<dbReference type="PANTHER" id="PTHR11851">
    <property type="entry name" value="METALLOPROTEASE"/>
    <property type="match status" value="1"/>
</dbReference>
<dbReference type="Pfam" id="PF05193">
    <property type="entry name" value="Peptidase_M16_C"/>
    <property type="match status" value="1"/>
</dbReference>
<evidence type="ECO:0000259" key="3">
    <source>
        <dbReference type="Pfam" id="PF05193"/>
    </source>
</evidence>
<gene>
    <name evidence="4" type="ORF">PPG34_03725</name>
</gene>
<dbReference type="Proteomes" id="UP001250932">
    <property type="component" value="Unassembled WGS sequence"/>
</dbReference>
<evidence type="ECO:0000313" key="4">
    <source>
        <dbReference type="EMBL" id="MDT7041443.1"/>
    </source>
</evidence>
<dbReference type="Gene3D" id="3.30.830.10">
    <property type="entry name" value="Metalloenzyme, LuxS/M16 peptidase-like"/>
    <property type="match status" value="2"/>
</dbReference>
<feature type="chain" id="PRO_5046315100" evidence="1">
    <location>
        <begin position="26"/>
        <end position="479"/>
    </location>
</feature>
<dbReference type="PANTHER" id="PTHR11851:SF225">
    <property type="entry name" value="NON-PEPTIDASE HOMOLOG YMXG"/>
    <property type="match status" value="1"/>
</dbReference>
<evidence type="ECO:0000313" key="5">
    <source>
        <dbReference type="Proteomes" id="UP001250932"/>
    </source>
</evidence>
<dbReference type="InterPro" id="IPR050361">
    <property type="entry name" value="MPP/UQCRC_Complex"/>
</dbReference>
<name>A0ABU3K4Z5_9BACT</name>
<accession>A0ABU3K4Z5</accession>
<dbReference type="InterPro" id="IPR007863">
    <property type="entry name" value="Peptidase_M16_C"/>
</dbReference>
<protein>
    <submittedName>
        <fullName evidence="4">Pitrilysin family protein</fullName>
    </submittedName>
</protein>
<dbReference type="InterPro" id="IPR011765">
    <property type="entry name" value="Pept_M16_N"/>
</dbReference>
<dbReference type="Pfam" id="PF00675">
    <property type="entry name" value="Peptidase_M16"/>
    <property type="match status" value="1"/>
</dbReference>
<keyword evidence="5" id="KW-1185">Reference proteome</keyword>
<feature type="domain" description="Peptidase M16 C-terminal" evidence="3">
    <location>
        <begin position="210"/>
        <end position="389"/>
    </location>
</feature>
<feature type="domain" description="Peptidase M16 N-terminal" evidence="2">
    <location>
        <begin position="57"/>
        <end position="187"/>
    </location>
</feature>
<dbReference type="SUPFAM" id="SSF63411">
    <property type="entry name" value="LuxS/MPP-like metallohydrolase"/>
    <property type="match status" value="2"/>
</dbReference>
<proteinExistence type="predicted"/>
<reference evidence="4 5" key="1">
    <citation type="journal article" date="2023" name="ISME J.">
        <title>Cultivation and genomic characterization of novel and ubiquitous marine nitrite-oxidizing bacteria from the Nitrospirales.</title>
        <authorList>
            <person name="Mueller A.J."/>
            <person name="Daebeler A."/>
            <person name="Herbold C.W."/>
            <person name="Kirkegaard R.H."/>
            <person name="Daims H."/>
        </authorList>
    </citation>
    <scope>NUCLEOTIDE SEQUENCE [LARGE SCALE GENOMIC DNA]</scope>
    <source>
        <strain evidence="4 5">EB</strain>
    </source>
</reference>
<keyword evidence="1" id="KW-0732">Signal</keyword>
<comment type="caution">
    <text evidence="4">The sequence shown here is derived from an EMBL/GenBank/DDBJ whole genome shotgun (WGS) entry which is preliminary data.</text>
</comment>